<dbReference type="InterPro" id="IPR024109">
    <property type="entry name" value="Trp-tRNA-ligase_bac-type"/>
</dbReference>
<evidence type="ECO:0000313" key="10">
    <source>
        <dbReference type="EMBL" id="OGY73190.1"/>
    </source>
</evidence>
<dbReference type="InterPro" id="IPR002305">
    <property type="entry name" value="aa-tRNA-synth_Ic"/>
</dbReference>
<feature type="binding site" evidence="8">
    <location>
        <begin position="148"/>
        <end position="150"/>
    </location>
    <ligand>
        <name>ATP</name>
        <dbReference type="ChEBI" id="CHEBI:30616"/>
    </ligand>
</feature>
<dbReference type="SUPFAM" id="SSF52374">
    <property type="entry name" value="Nucleotidylyl transferase"/>
    <property type="match status" value="1"/>
</dbReference>
<gene>
    <name evidence="8" type="primary">trpS</name>
    <name evidence="10" type="ORF">A3H61_05355</name>
</gene>
<organism evidence="10 11">
    <name type="scientific">Candidatus Jacksonbacteria bacterium RIFCSPLOWO2_02_FULL_44_20</name>
    <dbReference type="NCBI Taxonomy" id="1798460"/>
    <lineage>
        <taxon>Bacteria</taxon>
        <taxon>Candidatus Jacksoniibacteriota</taxon>
    </lineage>
</organism>
<dbReference type="InterPro" id="IPR014729">
    <property type="entry name" value="Rossmann-like_a/b/a_fold"/>
</dbReference>
<dbReference type="EMBL" id="MHJU01000016">
    <property type="protein sequence ID" value="OGY73190.1"/>
    <property type="molecule type" value="Genomic_DNA"/>
</dbReference>
<dbReference type="PANTHER" id="PTHR43766">
    <property type="entry name" value="TRYPTOPHAN--TRNA LIGASE, MITOCHONDRIAL"/>
    <property type="match status" value="1"/>
</dbReference>
<evidence type="ECO:0000313" key="11">
    <source>
        <dbReference type="Proteomes" id="UP000178315"/>
    </source>
</evidence>
<keyword evidence="4 8" id="KW-0067">ATP-binding</keyword>
<evidence type="ECO:0000256" key="1">
    <source>
        <dbReference type="ARBA" id="ARBA00005594"/>
    </source>
</evidence>
<feature type="binding site" evidence="8">
    <location>
        <position position="186"/>
    </location>
    <ligand>
        <name>ATP</name>
        <dbReference type="ChEBI" id="CHEBI:30616"/>
    </ligand>
</feature>
<keyword evidence="6 8" id="KW-0030">Aminoacyl-tRNA synthetase</keyword>
<reference evidence="10 11" key="1">
    <citation type="journal article" date="2016" name="Nat. Commun.">
        <title>Thousands of microbial genomes shed light on interconnected biogeochemical processes in an aquifer system.</title>
        <authorList>
            <person name="Anantharaman K."/>
            <person name="Brown C.T."/>
            <person name="Hug L.A."/>
            <person name="Sharon I."/>
            <person name="Castelle C.J."/>
            <person name="Probst A.J."/>
            <person name="Thomas B.C."/>
            <person name="Singh A."/>
            <person name="Wilkins M.J."/>
            <person name="Karaoz U."/>
            <person name="Brodie E.L."/>
            <person name="Williams K.H."/>
            <person name="Hubbard S.S."/>
            <person name="Banfield J.F."/>
        </authorList>
    </citation>
    <scope>NUCLEOTIDE SEQUENCE [LARGE SCALE GENOMIC DNA]</scope>
</reference>
<dbReference type="GO" id="GO:0005524">
    <property type="term" value="F:ATP binding"/>
    <property type="evidence" value="ECO:0007669"/>
    <property type="project" value="UniProtKB-UniRule"/>
</dbReference>
<dbReference type="Gene3D" id="3.40.50.620">
    <property type="entry name" value="HUPs"/>
    <property type="match status" value="1"/>
</dbReference>
<comment type="subunit">
    <text evidence="8">Homodimer.</text>
</comment>
<dbReference type="AlphaFoldDB" id="A0A1G2AAX4"/>
<dbReference type="InterPro" id="IPR001412">
    <property type="entry name" value="aa-tRNA-synth_I_CS"/>
</dbReference>
<evidence type="ECO:0000256" key="9">
    <source>
        <dbReference type="RuleBase" id="RU363036"/>
    </source>
</evidence>
<dbReference type="FunFam" id="1.10.240.10:FF:000005">
    <property type="entry name" value="Tryptophan--tRNA ligase"/>
    <property type="match status" value="1"/>
</dbReference>
<dbReference type="GO" id="GO:0006436">
    <property type="term" value="P:tryptophanyl-tRNA aminoacylation"/>
    <property type="evidence" value="ECO:0007669"/>
    <property type="project" value="UniProtKB-UniRule"/>
</dbReference>
<protein>
    <recommendedName>
        <fullName evidence="8">Tryptophan--tRNA ligase</fullName>
        <ecNumber evidence="8">6.1.1.2</ecNumber>
    </recommendedName>
    <alternativeName>
        <fullName evidence="8">Tryptophanyl-tRNA synthetase</fullName>
        <shortName evidence="8">TrpRS</shortName>
    </alternativeName>
</protein>
<dbReference type="GO" id="GO:0004830">
    <property type="term" value="F:tryptophan-tRNA ligase activity"/>
    <property type="evidence" value="ECO:0007669"/>
    <property type="project" value="UniProtKB-UniRule"/>
</dbReference>
<keyword evidence="5 8" id="KW-0648">Protein biosynthesis</keyword>
<keyword evidence="8" id="KW-0963">Cytoplasm</keyword>
<evidence type="ECO:0000256" key="6">
    <source>
        <dbReference type="ARBA" id="ARBA00023146"/>
    </source>
</evidence>
<dbReference type="EC" id="6.1.1.2" evidence="8"/>
<dbReference type="PRINTS" id="PR01039">
    <property type="entry name" value="TRNASYNTHTRP"/>
</dbReference>
<feature type="binding site" evidence="8">
    <location>
        <begin position="17"/>
        <end position="18"/>
    </location>
    <ligand>
        <name>ATP</name>
        <dbReference type="ChEBI" id="CHEBI:30616"/>
    </ligand>
</feature>
<dbReference type="GO" id="GO:0005829">
    <property type="term" value="C:cytosol"/>
    <property type="evidence" value="ECO:0007669"/>
    <property type="project" value="TreeGrafter"/>
</dbReference>
<name>A0A1G2AAX4_9BACT</name>
<dbReference type="CDD" id="cd00806">
    <property type="entry name" value="TrpRS_core"/>
    <property type="match status" value="1"/>
</dbReference>
<comment type="function">
    <text evidence="8">Catalyzes the attachment of tryptophan to tRNA(Trp).</text>
</comment>
<comment type="similarity">
    <text evidence="1 8 9">Belongs to the class-I aminoacyl-tRNA synthetase family.</text>
</comment>
<dbReference type="Pfam" id="PF00579">
    <property type="entry name" value="tRNA-synt_1b"/>
    <property type="match status" value="1"/>
</dbReference>
<dbReference type="InterPro" id="IPR050203">
    <property type="entry name" value="Trp-tRNA_synthetase"/>
</dbReference>
<dbReference type="Gene3D" id="1.10.240.10">
    <property type="entry name" value="Tyrosyl-Transfer RNA Synthetase"/>
    <property type="match status" value="1"/>
</dbReference>
<feature type="binding site" evidence="8">
    <location>
        <begin position="195"/>
        <end position="199"/>
    </location>
    <ligand>
        <name>ATP</name>
        <dbReference type="ChEBI" id="CHEBI:30616"/>
    </ligand>
</feature>
<comment type="subcellular location">
    <subcellularLocation>
        <location evidence="8">Cytoplasm</location>
    </subcellularLocation>
</comment>
<dbReference type="NCBIfam" id="TIGR00233">
    <property type="entry name" value="trpS"/>
    <property type="match status" value="1"/>
</dbReference>
<feature type="short sequence motif" description="'HIGH' region" evidence="8">
    <location>
        <begin position="10"/>
        <end position="18"/>
    </location>
</feature>
<feature type="short sequence motif" description="'KMSKS' region" evidence="8">
    <location>
        <begin position="195"/>
        <end position="199"/>
    </location>
</feature>
<feature type="binding site" evidence="8">
    <location>
        <begin position="9"/>
        <end position="11"/>
    </location>
    <ligand>
        <name>ATP</name>
        <dbReference type="ChEBI" id="CHEBI:30616"/>
    </ligand>
</feature>
<comment type="caution">
    <text evidence="10">The sequence shown here is derived from an EMBL/GenBank/DDBJ whole genome shotgun (WGS) entry which is preliminary data.</text>
</comment>
<evidence type="ECO:0000256" key="3">
    <source>
        <dbReference type="ARBA" id="ARBA00022741"/>
    </source>
</evidence>
<dbReference type="PANTHER" id="PTHR43766:SF1">
    <property type="entry name" value="TRYPTOPHAN--TRNA LIGASE, MITOCHONDRIAL"/>
    <property type="match status" value="1"/>
</dbReference>
<dbReference type="Proteomes" id="UP000178315">
    <property type="component" value="Unassembled WGS sequence"/>
</dbReference>
<evidence type="ECO:0000256" key="7">
    <source>
        <dbReference type="ARBA" id="ARBA00049929"/>
    </source>
</evidence>
<evidence type="ECO:0000256" key="5">
    <source>
        <dbReference type="ARBA" id="ARBA00022917"/>
    </source>
</evidence>
<evidence type="ECO:0000256" key="8">
    <source>
        <dbReference type="HAMAP-Rule" id="MF_00140"/>
    </source>
</evidence>
<keyword evidence="3 8" id="KW-0547">Nucleotide-binding</keyword>
<comment type="catalytic activity">
    <reaction evidence="7 8">
        <text>tRNA(Trp) + L-tryptophan + ATP = L-tryptophyl-tRNA(Trp) + AMP + diphosphate + H(+)</text>
        <dbReference type="Rhea" id="RHEA:24080"/>
        <dbReference type="Rhea" id="RHEA-COMP:9671"/>
        <dbReference type="Rhea" id="RHEA-COMP:9705"/>
        <dbReference type="ChEBI" id="CHEBI:15378"/>
        <dbReference type="ChEBI" id="CHEBI:30616"/>
        <dbReference type="ChEBI" id="CHEBI:33019"/>
        <dbReference type="ChEBI" id="CHEBI:57912"/>
        <dbReference type="ChEBI" id="CHEBI:78442"/>
        <dbReference type="ChEBI" id="CHEBI:78535"/>
        <dbReference type="ChEBI" id="CHEBI:456215"/>
        <dbReference type="EC" id="6.1.1.2"/>
    </reaction>
</comment>
<dbReference type="PROSITE" id="PS00178">
    <property type="entry name" value="AA_TRNA_LIGASE_I"/>
    <property type="match status" value="1"/>
</dbReference>
<sequence>MKTILSGMQPSGQLHIGNYLGALKNWAALQNSGKYMCWFMIADLHAMTVNYDARAIGERTKNLALDYLACGIDPDHSTIFIQSHILEHTYLSWIFANLVPIAELKRMHQFKEKTASGEEAAMNTGLFTYPILMAADILIYKGDTVPVGEDQKQHVEITCDIARKFNNAFGKTFPEPELLLTPTPRVMSLTEPMNKMSKSKGEKNYIALSDSPETIKKKLLSAVTDTSPGETMGAGVTNLFTLLKAFAKDDATHRELLNTYNAKTLQYQELKETLAREIIATLAPIQEKRREFESRPEIVAEVLFEGTKKARALAQATLAEVKEKVGLK</sequence>
<evidence type="ECO:0000256" key="2">
    <source>
        <dbReference type="ARBA" id="ARBA00022598"/>
    </source>
</evidence>
<proteinExistence type="inferred from homology"/>
<evidence type="ECO:0000256" key="4">
    <source>
        <dbReference type="ARBA" id="ARBA00022840"/>
    </source>
</evidence>
<keyword evidence="2 8" id="KW-0436">Ligase</keyword>
<dbReference type="HAMAP" id="MF_00140_B">
    <property type="entry name" value="Trp_tRNA_synth_B"/>
    <property type="match status" value="1"/>
</dbReference>
<accession>A0A1G2AAX4</accession>
<dbReference type="InterPro" id="IPR002306">
    <property type="entry name" value="Trp-tRNA-ligase"/>
</dbReference>
<feature type="binding site" evidence="8">
    <location>
        <position position="136"/>
    </location>
    <ligand>
        <name>L-tryptophan</name>
        <dbReference type="ChEBI" id="CHEBI:57912"/>
    </ligand>
</feature>